<reference evidence="8" key="1">
    <citation type="submission" date="2012-01" db="EMBL/GenBank/DDBJ databases">
        <title>Complete sequence of chromosome of Thermobacillus composti KWC4.</title>
        <authorList>
            <person name="Lucas S."/>
            <person name="Han J."/>
            <person name="Lapidus A."/>
            <person name="Cheng J.-F."/>
            <person name="Goodwin L."/>
            <person name="Pitluck S."/>
            <person name="Peters L."/>
            <person name="Ovchinnikova G."/>
            <person name="Teshima H."/>
            <person name="Detter J.C."/>
            <person name="Han C."/>
            <person name="Tapia R."/>
            <person name="Land M."/>
            <person name="Hauser L."/>
            <person name="Kyrpides N."/>
            <person name="Ivanova N."/>
            <person name="Pagani I."/>
            <person name="Anderson I."/>
            <person name="Woyke T."/>
        </authorList>
    </citation>
    <scope>NUCLEOTIDE SEQUENCE [LARGE SCALE GENOMIC DNA]</scope>
    <source>
        <strain evidence="8">DSM 18247 / JCM 13945 / KWC4</strain>
    </source>
</reference>
<dbReference type="CDD" id="cd17536">
    <property type="entry name" value="REC_YesN-like"/>
    <property type="match status" value="1"/>
</dbReference>
<dbReference type="InterPro" id="IPR018062">
    <property type="entry name" value="HTH_AraC-typ_CS"/>
</dbReference>
<dbReference type="OrthoDB" id="9788446at2"/>
<dbReference type="PANTHER" id="PTHR43280">
    <property type="entry name" value="ARAC-FAMILY TRANSCRIPTIONAL REGULATOR"/>
    <property type="match status" value="1"/>
</dbReference>
<feature type="modified residue" description="4-aspartylphosphate" evidence="4">
    <location>
        <position position="52"/>
    </location>
</feature>
<keyword evidence="8" id="KW-1185">Reference proteome</keyword>
<dbReference type="Gene3D" id="1.10.10.60">
    <property type="entry name" value="Homeodomain-like"/>
    <property type="match status" value="2"/>
</dbReference>
<evidence type="ECO:0000256" key="1">
    <source>
        <dbReference type="ARBA" id="ARBA00023015"/>
    </source>
</evidence>
<evidence type="ECO:0000259" key="5">
    <source>
        <dbReference type="PROSITE" id="PS01124"/>
    </source>
</evidence>
<dbReference type="Gene3D" id="3.40.50.2300">
    <property type="match status" value="1"/>
</dbReference>
<proteinExistence type="predicted"/>
<dbReference type="SMART" id="SM00448">
    <property type="entry name" value="REC"/>
    <property type="match status" value="1"/>
</dbReference>
<evidence type="ECO:0000256" key="4">
    <source>
        <dbReference type="PROSITE-ProRule" id="PRU00169"/>
    </source>
</evidence>
<dbReference type="HOGENOM" id="CLU_000445_5_0_9"/>
<evidence type="ECO:0000259" key="6">
    <source>
        <dbReference type="PROSITE" id="PS50110"/>
    </source>
</evidence>
<dbReference type="EMBL" id="CP003255">
    <property type="protein sequence ID" value="AGA58575.1"/>
    <property type="molecule type" value="Genomic_DNA"/>
</dbReference>
<dbReference type="AlphaFoldDB" id="L0EHE1"/>
<evidence type="ECO:0000313" key="8">
    <source>
        <dbReference type="Proteomes" id="UP000010795"/>
    </source>
</evidence>
<dbReference type="GO" id="GO:0043565">
    <property type="term" value="F:sequence-specific DNA binding"/>
    <property type="evidence" value="ECO:0007669"/>
    <property type="project" value="InterPro"/>
</dbReference>
<dbReference type="SMART" id="SM00342">
    <property type="entry name" value="HTH_ARAC"/>
    <property type="match status" value="1"/>
</dbReference>
<dbReference type="PANTHER" id="PTHR43280:SF2">
    <property type="entry name" value="HTH-TYPE TRANSCRIPTIONAL REGULATOR EXSA"/>
    <property type="match status" value="1"/>
</dbReference>
<sequence>MRILIVDDESGVRQMMADTVRRFDDSYEVEEAEEGEEALRMLDDSFDLVITDIRMPGMDGVELASRIRERFPDIIIFMLTGYAEFEYARAAIRANVSEYLLKPVSVQALREAIAKAADTVRGRKEAERISRLREMALLEKRVQDLLYELPLPYYDEWMFPEYDAVGVLSFVIEDAEEGGTIRFAVKNVLGDVLSGFGVPLVFVEGSHLTCVLFLKDGHASPEEIASRCADAVRATLRRTIRAGIGGVAKQLSEVSGLYWRSLKQLGIDRPAVPVAGDGTEQGTDGLLEPRGEMHHLIRQTIHILETEYDQDITLSGLAERLYLNPNYLSTLFKNETGTTFTQALLRIRMEKAKELLRTTKLKIYEVGSRVGYADSAHFSRVFKNHENMSPYEYREKYAQT</sequence>
<evidence type="ECO:0000256" key="2">
    <source>
        <dbReference type="ARBA" id="ARBA00023125"/>
    </source>
</evidence>
<feature type="domain" description="HTH araC/xylS-type" evidence="5">
    <location>
        <begin position="298"/>
        <end position="396"/>
    </location>
</feature>
<dbReference type="eggNOG" id="COG4753">
    <property type="taxonomic scope" value="Bacteria"/>
</dbReference>
<dbReference type="STRING" id="717605.Theco_2470"/>
<organism evidence="7 8">
    <name type="scientific">Thermobacillus composti (strain DSM 18247 / JCM 13945 / KWC4)</name>
    <dbReference type="NCBI Taxonomy" id="717605"/>
    <lineage>
        <taxon>Bacteria</taxon>
        <taxon>Bacillati</taxon>
        <taxon>Bacillota</taxon>
        <taxon>Bacilli</taxon>
        <taxon>Bacillales</taxon>
        <taxon>Paenibacillaceae</taxon>
        <taxon>Thermobacillus</taxon>
    </lineage>
</organism>
<dbReference type="GO" id="GO:0000160">
    <property type="term" value="P:phosphorelay signal transduction system"/>
    <property type="evidence" value="ECO:0007669"/>
    <property type="project" value="InterPro"/>
</dbReference>
<dbReference type="PROSITE" id="PS01124">
    <property type="entry name" value="HTH_ARAC_FAMILY_2"/>
    <property type="match status" value="1"/>
</dbReference>
<evidence type="ECO:0000256" key="3">
    <source>
        <dbReference type="ARBA" id="ARBA00023163"/>
    </source>
</evidence>
<dbReference type="InterPro" id="IPR011006">
    <property type="entry name" value="CheY-like_superfamily"/>
</dbReference>
<dbReference type="SUPFAM" id="SSF52172">
    <property type="entry name" value="CheY-like"/>
    <property type="match status" value="1"/>
</dbReference>
<dbReference type="Proteomes" id="UP000010795">
    <property type="component" value="Chromosome"/>
</dbReference>
<dbReference type="PRINTS" id="PR00032">
    <property type="entry name" value="HTHARAC"/>
</dbReference>
<dbReference type="InterPro" id="IPR009057">
    <property type="entry name" value="Homeodomain-like_sf"/>
</dbReference>
<dbReference type="InterPro" id="IPR001789">
    <property type="entry name" value="Sig_transdc_resp-reg_receiver"/>
</dbReference>
<evidence type="ECO:0000313" key="7">
    <source>
        <dbReference type="EMBL" id="AGA58575.1"/>
    </source>
</evidence>
<dbReference type="SUPFAM" id="SSF46689">
    <property type="entry name" value="Homeodomain-like"/>
    <property type="match status" value="2"/>
</dbReference>
<feature type="domain" description="Response regulatory" evidence="6">
    <location>
        <begin position="2"/>
        <end position="117"/>
    </location>
</feature>
<accession>L0EHE1</accession>
<keyword evidence="2 7" id="KW-0238">DNA-binding</keyword>
<dbReference type="Pfam" id="PF12833">
    <property type="entry name" value="HTH_18"/>
    <property type="match status" value="1"/>
</dbReference>
<dbReference type="RefSeq" id="WP_015255319.1">
    <property type="nucleotide sequence ID" value="NC_019897.1"/>
</dbReference>
<dbReference type="eggNOG" id="COG4977">
    <property type="taxonomic scope" value="Bacteria"/>
</dbReference>
<dbReference type="PROSITE" id="PS50110">
    <property type="entry name" value="RESPONSE_REGULATORY"/>
    <property type="match status" value="1"/>
</dbReference>
<dbReference type="KEGG" id="tco:Theco_2470"/>
<dbReference type="GO" id="GO:0003700">
    <property type="term" value="F:DNA-binding transcription factor activity"/>
    <property type="evidence" value="ECO:0007669"/>
    <property type="project" value="InterPro"/>
</dbReference>
<gene>
    <name evidence="7" type="ordered locus">Theco_2470</name>
</gene>
<dbReference type="InterPro" id="IPR018060">
    <property type="entry name" value="HTH_AraC"/>
</dbReference>
<dbReference type="PROSITE" id="PS00041">
    <property type="entry name" value="HTH_ARAC_FAMILY_1"/>
    <property type="match status" value="1"/>
</dbReference>
<keyword evidence="3" id="KW-0804">Transcription</keyword>
<keyword evidence="1" id="KW-0805">Transcription regulation</keyword>
<dbReference type="InterPro" id="IPR020449">
    <property type="entry name" value="Tscrpt_reg_AraC-type_HTH"/>
</dbReference>
<protein>
    <submittedName>
        <fullName evidence="7">Response regulator containing CheY-like receiver domain and AraC-type DNA-binding domain</fullName>
    </submittedName>
</protein>
<name>L0EHE1_THECK</name>
<keyword evidence="4" id="KW-0597">Phosphoprotein</keyword>
<dbReference type="Pfam" id="PF00072">
    <property type="entry name" value="Response_reg"/>
    <property type="match status" value="1"/>
</dbReference>